<dbReference type="InterPro" id="IPR011855">
    <property type="entry name" value="Phgtail_TP901_1"/>
</dbReference>
<evidence type="ECO:0008006" key="3">
    <source>
        <dbReference type="Google" id="ProtNLM"/>
    </source>
</evidence>
<proteinExistence type="predicted"/>
<dbReference type="STRING" id="1367847.JCM7686_2004"/>
<name>S5XSX5_PARAH</name>
<reference evidence="1 2" key="1">
    <citation type="journal article" date="2014" name="BMC Genomics">
        <title>Architecture and functions of a multipartite genome of the methylotrophic bacterium Paracoccus aminophilus JCM 7686, containing primary and secondary chromids.</title>
        <authorList>
            <person name="Dziewit L."/>
            <person name="Czarnecki J."/>
            <person name="Wibberg D."/>
            <person name="Radlinska M."/>
            <person name="Mrozek P."/>
            <person name="Szymczak M."/>
            <person name="Schluter A."/>
            <person name="Puhler A."/>
            <person name="Bartosik D."/>
        </authorList>
    </citation>
    <scope>NUCLEOTIDE SEQUENCE [LARGE SCALE GENOMIC DNA]</scope>
    <source>
        <strain evidence="1">JCM 7686</strain>
    </source>
</reference>
<dbReference type="Proteomes" id="UP000015480">
    <property type="component" value="Chromosome"/>
</dbReference>
<gene>
    <name evidence="1" type="ORF">JCM7686_2004</name>
</gene>
<dbReference type="Pfam" id="PF06199">
    <property type="entry name" value="Phage_tail_2"/>
    <property type="match status" value="1"/>
</dbReference>
<dbReference type="HOGENOM" id="CLU_1747859_0_0_5"/>
<dbReference type="AlphaFoldDB" id="S5XSX5"/>
<evidence type="ECO:0000313" key="1">
    <source>
        <dbReference type="EMBL" id="AGT10544.1"/>
    </source>
</evidence>
<dbReference type="EMBL" id="CP006650">
    <property type="protein sequence ID" value="AGT10544.1"/>
    <property type="molecule type" value="Genomic_DNA"/>
</dbReference>
<keyword evidence="2" id="KW-1185">Reference proteome</keyword>
<evidence type="ECO:0000313" key="2">
    <source>
        <dbReference type="Proteomes" id="UP000015480"/>
    </source>
</evidence>
<dbReference type="eggNOG" id="COG5437">
    <property type="taxonomic scope" value="Bacteria"/>
</dbReference>
<organism evidence="1 2">
    <name type="scientific">Paracoccus aminophilus JCM 7686</name>
    <dbReference type="NCBI Taxonomy" id="1367847"/>
    <lineage>
        <taxon>Bacteria</taxon>
        <taxon>Pseudomonadati</taxon>
        <taxon>Pseudomonadota</taxon>
        <taxon>Alphaproteobacteria</taxon>
        <taxon>Rhodobacterales</taxon>
        <taxon>Paracoccaceae</taxon>
        <taxon>Paracoccus</taxon>
    </lineage>
</organism>
<accession>S5XSX5</accession>
<dbReference type="OrthoDB" id="7772034at2"/>
<sequence>MAKPITEKFEQMVLETSENGTTWTRICGLIGVTITRSAQVDTSEVPGDCDDESLPLDVEKAVRSIDVSVSADGSWAQQSHGDMLDWFYSGAPKQIRAGHLNAAPGDTEYEVGPALLTTLTNQRTKGQKVTCAIELQFDGVPARLVKAGP</sequence>
<protein>
    <recommendedName>
        <fullName evidence="3">Phage major tail protein</fullName>
    </recommendedName>
</protein>
<dbReference type="RefSeq" id="WP_020952163.1">
    <property type="nucleotide sequence ID" value="NC_022041.1"/>
</dbReference>
<dbReference type="PATRIC" id="fig|1367847.3.peg.1998"/>
<dbReference type="KEGG" id="pami:JCM7686_2004"/>